<dbReference type="PIRSF" id="PIRSF016255">
    <property type="entry name" value="eIF3e_su6"/>
    <property type="match status" value="1"/>
</dbReference>
<protein>
    <recommendedName>
        <fullName evidence="5 6">Eukaryotic translation initiation factor 3 subunit E</fullName>
        <shortName evidence="5">eIF3e</shortName>
    </recommendedName>
    <alternativeName>
        <fullName evidence="5">Eukaryotic translation initiation factor 3 subunit 6</fullName>
    </alternativeName>
</protein>
<dbReference type="GO" id="GO:0071540">
    <property type="term" value="C:eukaryotic translation initiation factor 3 complex, eIF3e"/>
    <property type="evidence" value="ECO:0007669"/>
    <property type="project" value="UniProtKB-UniRule"/>
</dbReference>
<dbReference type="Proteomes" id="UP000035680">
    <property type="component" value="Unassembled WGS sequence"/>
</dbReference>
<comment type="function">
    <text evidence="5">Component of the eukaryotic translation initiation factor 3 (eIF-3) complex, which is involved in protein synthesis of a specialized repertoire of mRNAs and, together with other initiation factors, stimulates binding of mRNA and methionyl-tRNAi to the 40S ribosome. The eIF-3 complex specifically targets and initiates translation of a subset of mRNAs involved in cell proliferation.</text>
</comment>
<dbReference type="SUPFAM" id="SSF46785">
    <property type="entry name" value="Winged helix' DNA-binding domain"/>
    <property type="match status" value="1"/>
</dbReference>
<reference evidence="8" key="1">
    <citation type="submission" date="2014-07" db="EMBL/GenBank/DDBJ databases">
        <authorList>
            <person name="Martin A.A"/>
            <person name="De Silva N."/>
        </authorList>
    </citation>
    <scope>NUCLEOTIDE SEQUENCE</scope>
</reference>
<comment type="similarity">
    <text evidence="5 6">Belongs to the eIF-3 subunit E family.</text>
</comment>
<keyword evidence="2 5" id="KW-0396">Initiation factor</keyword>
<evidence type="ECO:0000256" key="2">
    <source>
        <dbReference type="ARBA" id="ARBA00022540"/>
    </source>
</evidence>
<keyword evidence="8" id="KW-1185">Reference proteome</keyword>
<reference evidence="9" key="2">
    <citation type="submission" date="2015-08" db="UniProtKB">
        <authorList>
            <consortium name="WormBaseParasite"/>
        </authorList>
    </citation>
    <scope>IDENTIFICATION</scope>
</reference>
<dbReference type="InterPro" id="IPR016650">
    <property type="entry name" value="eIF3e"/>
</dbReference>
<dbReference type="SMART" id="SM00088">
    <property type="entry name" value="PINT"/>
    <property type="match status" value="1"/>
</dbReference>
<evidence type="ECO:0000256" key="3">
    <source>
        <dbReference type="ARBA" id="ARBA00022917"/>
    </source>
</evidence>
<dbReference type="Pfam" id="PF01399">
    <property type="entry name" value="PCI"/>
    <property type="match status" value="1"/>
</dbReference>
<keyword evidence="3 5" id="KW-0648">Protein biosynthesis</keyword>
<dbReference type="CDD" id="cd21378">
    <property type="entry name" value="eIF3E"/>
    <property type="match status" value="1"/>
</dbReference>
<evidence type="ECO:0000313" key="8">
    <source>
        <dbReference type="Proteomes" id="UP000035680"/>
    </source>
</evidence>
<dbReference type="InterPro" id="IPR000717">
    <property type="entry name" value="PCI_dom"/>
</dbReference>
<dbReference type="GO" id="GO:0001732">
    <property type="term" value="P:formation of cytoplasmic translation initiation complex"/>
    <property type="evidence" value="ECO:0007669"/>
    <property type="project" value="UniProtKB-UniRule"/>
</dbReference>
<dbReference type="SMART" id="SM01186">
    <property type="entry name" value="eIF3_N"/>
    <property type="match status" value="1"/>
</dbReference>
<name>A0A0K0F8K5_STRVS</name>
<evidence type="ECO:0000256" key="5">
    <source>
        <dbReference type="HAMAP-Rule" id="MF_03004"/>
    </source>
</evidence>
<dbReference type="PROSITE" id="PS50250">
    <property type="entry name" value="PCI"/>
    <property type="match status" value="1"/>
</dbReference>
<dbReference type="AlphaFoldDB" id="A0A0K0F8K5"/>
<dbReference type="WBParaSite" id="SVE_0515400.1">
    <property type="protein sequence ID" value="SVE_0515400.1"/>
    <property type="gene ID" value="SVE_0515400"/>
</dbReference>
<organism evidence="8 9">
    <name type="scientific">Strongyloides venezuelensis</name>
    <name type="common">Threadworm</name>
    <dbReference type="NCBI Taxonomy" id="75913"/>
    <lineage>
        <taxon>Eukaryota</taxon>
        <taxon>Metazoa</taxon>
        <taxon>Ecdysozoa</taxon>
        <taxon>Nematoda</taxon>
        <taxon>Chromadorea</taxon>
        <taxon>Rhabditida</taxon>
        <taxon>Tylenchina</taxon>
        <taxon>Panagrolaimomorpha</taxon>
        <taxon>Strongyloidoidea</taxon>
        <taxon>Strongyloididae</taxon>
        <taxon>Strongyloides</taxon>
    </lineage>
</organism>
<dbReference type="GO" id="GO:0003743">
    <property type="term" value="F:translation initiation factor activity"/>
    <property type="evidence" value="ECO:0007669"/>
    <property type="project" value="UniProtKB-UniRule"/>
</dbReference>
<comment type="subunit">
    <text evidence="4">Component of the eukaryotic translation initiation factor 3 (eIF-3) complex. The eIF-3 complex interacts with pix. Interacts with mxt.</text>
</comment>
<dbReference type="STRING" id="75913.A0A0K0F8K5"/>
<dbReference type="GO" id="GO:0016282">
    <property type="term" value="C:eukaryotic 43S preinitiation complex"/>
    <property type="evidence" value="ECO:0007669"/>
    <property type="project" value="UniProtKB-UniRule"/>
</dbReference>
<dbReference type="HAMAP" id="MF_03004">
    <property type="entry name" value="eIF3e"/>
    <property type="match status" value="1"/>
</dbReference>
<evidence type="ECO:0000256" key="6">
    <source>
        <dbReference type="PIRNR" id="PIRNR016255"/>
    </source>
</evidence>
<evidence type="ECO:0000259" key="7">
    <source>
        <dbReference type="PROSITE" id="PS50250"/>
    </source>
</evidence>
<accession>A0A0K0F8K5</accession>
<dbReference type="Pfam" id="PF09440">
    <property type="entry name" value="eIF3_N"/>
    <property type="match status" value="1"/>
</dbReference>
<dbReference type="InterPro" id="IPR019010">
    <property type="entry name" value="eIF3e_N"/>
</dbReference>
<evidence type="ECO:0000256" key="4">
    <source>
        <dbReference type="ARBA" id="ARBA00047068"/>
    </source>
</evidence>
<comment type="subcellular location">
    <subcellularLocation>
        <location evidence="5 6">Cytoplasm</location>
    </subcellularLocation>
</comment>
<dbReference type="PANTHER" id="PTHR10317">
    <property type="entry name" value="EUKARYOTIC TRANSLATION INITIATION FACTOR 3 SUBUNIT E"/>
    <property type="match status" value="1"/>
</dbReference>
<dbReference type="GO" id="GO:0033290">
    <property type="term" value="C:eukaryotic 48S preinitiation complex"/>
    <property type="evidence" value="ECO:0007669"/>
    <property type="project" value="UniProtKB-UniRule"/>
</dbReference>
<evidence type="ECO:0000313" key="9">
    <source>
        <dbReference type="WBParaSite" id="SVE_0515400.1"/>
    </source>
</evidence>
<keyword evidence="1 5" id="KW-0963">Cytoplasm</keyword>
<evidence type="ECO:0000256" key="1">
    <source>
        <dbReference type="ARBA" id="ARBA00022490"/>
    </source>
</evidence>
<dbReference type="InterPro" id="IPR036390">
    <property type="entry name" value="WH_DNA-bd_sf"/>
</dbReference>
<proteinExistence type="inferred from homology"/>
<feature type="domain" description="PCI" evidence="7">
    <location>
        <begin position="249"/>
        <end position="424"/>
    </location>
</feature>
<sequence length="464" mass="54708">MDKFGFMSTFLHTIKIILAVATFLYNFQMADFDLTHRMTPFFDVHLVIPLLEFIEARKIYSEDSLVEVQRNVLLKTNMIDSLIETYPKDKVPEELITRKDEILAQRKRLKEEADEILTILEKPEVKEMIENKSERESGAKLTELLSAKHGFKPEMLDTLFNYAKFLYECGNYNTSANMLMYYRTLVSPSDKNFLNALYGKLASEILLQEWIHAKSDLMRIRLFIESNPFNDEIELIKHRAWVMHWALFVCFNNPEGRDEIIDMFLHVQQYANAIQIVSPHLLRYLAVAIVTSKHKQTNSLKELVKLLESYGEHYKDPITEFLTCLYIKYDFNEAQKYLKQCQGVLANDFFLTAYADEFNEACRLLVFESFCRIHNCVKLDMLAERLNMDTEEAEKWIVDLIRKYKIEGAKIDSQNREVVMTPNVQSLHEQVMESTKRIYTRIHSMVMNLEKIQLEREVQDNEIY</sequence>